<evidence type="ECO:0000256" key="2">
    <source>
        <dbReference type="ARBA" id="ARBA00009695"/>
    </source>
</evidence>
<dbReference type="Pfam" id="PF21981">
    <property type="entry name" value="RecX_HTH3"/>
    <property type="match status" value="1"/>
</dbReference>
<dbReference type="InterPro" id="IPR036388">
    <property type="entry name" value="WH-like_DNA-bd_sf"/>
</dbReference>
<dbReference type="InterPro" id="IPR003783">
    <property type="entry name" value="Regulatory_RecX"/>
</dbReference>
<dbReference type="PANTHER" id="PTHR33602">
    <property type="entry name" value="REGULATORY PROTEIN RECX FAMILY PROTEIN"/>
    <property type="match status" value="1"/>
</dbReference>
<name>A0A419SJZ0_9BACL</name>
<dbReference type="HAMAP" id="MF_01114">
    <property type="entry name" value="RecX"/>
    <property type="match status" value="1"/>
</dbReference>
<keyword evidence="10" id="KW-1185">Reference proteome</keyword>
<evidence type="ECO:0000313" key="10">
    <source>
        <dbReference type="Proteomes" id="UP000284219"/>
    </source>
</evidence>
<feature type="domain" description="RecX third three-helical" evidence="7">
    <location>
        <begin position="159"/>
        <end position="205"/>
    </location>
</feature>
<dbReference type="InterPro" id="IPR053924">
    <property type="entry name" value="RecX_HTH_2nd"/>
</dbReference>
<comment type="subcellular location">
    <subcellularLocation>
        <location evidence="1 5">Cytoplasm</location>
    </subcellularLocation>
</comment>
<comment type="function">
    <text evidence="5">Modulates RecA activity.</text>
</comment>
<dbReference type="AlphaFoldDB" id="A0A419SJZ0"/>
<evidence type="ECO:0000256" key="1">
    <source>
        <dbReference type="ARBA" id="ARBA00004496"/>
    </source>
</evidence>
<dbReference type="InterPro" id="IPR053925">
    <property type="entry name" value="RecX_HTH_3rd"/>
</dbReference>
<dbReference type="OrthoDB" id="5421057at2"/>
<comment type="caution">
    <text evidence="9">The sequence shown here is derived from an EMBL/GenBank/DDBJ whole genome shotgun (WGS) entry which is preliminary data.</text>
</comment>
<comment type="similarity">
    <text evidence="2 5">Belongs to the RecX family.</text>
</comment>
<dbReference type="Pfam" id="PF21982">
    <property type="entry name" value="RecX_HTH1"/>
    <property type="match status" value="1"/>
</dbReference>
<organism evidence="9 10">
    <name type="scientific">Ammoniphilus oxalaticus</name>
    <dbReference type="NCBI Taxonomy" id="66863"/>
    <lineage>
        <taxon>Bacteria</taxon>
        <taxon>Bacillati</taxon>
        <taxon>Bacillota</taxon>
        <taxon>Bacilli</taxon>
        <taxon>Bacillales</taxon>
        <taxon>Paenibacillaceae</taxon>
        <taxon>Aneurinibacillus group</taxon>
        <taxon>Ammoniphilus</taxon>
    </lineage>
</organism>
<proteinExistence type="inferred from homology"/>
<dbReference type="RefSeq" id="WP_120189589.1">
    <property type="nucleotide sequence ID" value="NZ_MCHY01000008.1"/>
</dbReference>
<dbReference type="InterPro" id="IPR053926">
    <property type="entry name" value="RecX_HTH_1st"/>
</dbReference>
<evidence type="ECO:0000313" key="9">
    <source>
        <dbReference type="EMBL" id="RKD24297.1"/>
    </source>
</evidence>
<evidence type="ECO:0000259" key="7">
    <source>
        <dbReference type="Pfam" id="PF21981"/>
    </source>
</evidence>
<dbReference type="Gene3D" id="1.10.10.10">
    <property type="entry name" value="Winged helix-like DNA-binding domain superfamily/Winged helix DNA-binding domain"/>
    <property type="match status" value="3"/>
</dbReference>
<dbReference type="PANTHER" id="PTHR33602:SF1">
    <property type="entry name" value="REGULATORY PROTEIN RECX FAMILY PROTEIN"/>
    <property type="match status" value="1"/>
</dbReference>
<dbReference type="Proteomes" id="UP000284219">
    <property type="component" value="Unassembled WGS sequence"/>
</dbReference>
<evidence type="ECO:0000259" key="8">
    <source>
        <dbReference type="Pfam" id="PF21982"/>
    </source>
</evidence>
<evidence type="ECO:0000259" key="6">
    <source>
        <dbReference type="Pfam" id="PF02631"/>
    </source>
</evidence>
<dbReference type="GO" id="GO:0005737">
    <property type="term" value="C:cytoplasm"/>
    <property type="evidence" value="ECO:0007669"/>
    <property type="project" value="UniProtKB-SubCell"/>
</dbReference>
<sequence>MEVEHKIISSIQRQKNRPRYNIYMNEEYAFAIHEDILVKFSLAKGMELDDGAMLDLLKAEERHRAEQYALRYLGYRARTASQLRDYLAKKGFESEDCEAVIESFQEKNYIDDEDYARRWVEERKRMRPRGRYLLKQELSQRGIAKDLIDTVVVSHVSDEDEQEMIVELIDKKWRNKTFPNLYEAKKKIIPYLQRKGFSMGPISAAVERRGPAFIEQNEGE</sequence>
<evidence type="ECO:0000256" key="3">
    <source>
        <dbReference type="ARBA" id="ARBA00018111"/>
    </source>
</evidence>
<protein>
    <recommendedName>
        <fullName evidence="3 5">Regulatory protein RecX</fullName>
    </recommendedName>
</protein>
<feature type="domain" description="RecX second three-helical" evidence="6">
    <location>
        <begin position="111"/>
        <end position="151"/>
    </location>
</feature>
<evidence type="ECO:0000256" key="4">
    <source>
        <dbReference type="ARBA" id="ARBA00022490"/>
    </source>
</evidence>
<gene>
    <name evidence="5" type="primary">recX</name>
    <name evidence="9" type="ORF">BEP19_07820</name>
</gene>
<dbReference type="GO" id="GO:0006282">
    <property type="term" value="P:regulation of DNA repair"/>
    <property type="evidence" value="ECO:0007669"/>
    <property type="project" value="UniProtKB-UniRule"/>
</dbReference>
<accession>A0A419SJZ0</accession>
<reference evidence="9 10" key="1">
    <citation type="submission" date="2016-08" db="EMBL/GenBank/DDBJ databases">
        <title>Novel Firmicute Genomes.</title>
        <authorList>
            <person name="Poppleton D.I."/>
            <person name="Gribaldo S."/>
        </authorList>
    </citation>
    <scope>NUCLEOTIDE SEQUENCE [LARGE SCALE GENOMIC DNA]</scope>
    <source>
        <strain evidence="9 10">RAOx-1</strain>
    </source>
</reference>
<feature type="domain" description="RecX first three-helical" evidence="8">
    <location>
        <begin position="67"/>
        <end position="102"/>
    </location>
</feature>
<dbReference type="EMBL" id="MCHY01000008">
    <property type="protein sequence ID" value="RKD24297.1"/>
    <property type="molecule type" value="Genomic_DNA"/>
</dbReference>
<keyword evidence="4 5" id="KW-0963">Cytoplasm</keyword>
<dbReference type="Pfam" id="PF02631">
    <property type="entry name" value="RecX_HTH2"/>
    <property type="match status" value="1"/>
</dbReference>
<evidence type="ECO:0000256" key="5">
    <source>
        <dbReference type="HAMAP-Rule" id="MF_01114"/>
    </source>
</evidence>